<reference evidence="1 2" key="1">
    <citation type="submission" date="2023-03" db="EMBL/GenBank/DDBJ databases">
        <title>Genome insight into feeding habits of ladybird beetles.</title>
        <authorList>
            <person name="Li H.-S."/>
            <person name="Huang Y.-H."/>
            <person name="Pang H."/>
        </authorList>
    </citation>
    <scope>NUCLEOTIDE SEQUENCE [LARGE SCALE GENOMIC DNA]</scope>
    <source>
        <strain evidence="1">SYSU_2023b</strain>
        <tissue evidence="1">Whole body</tissue>
    </source>
</reference>
<comment type="caution">
    <text evidence="1">The sequence shown here is derived from an EMBL/GenBank/DDBJ whole genome shotgun (WGS) entry which is preliminary data.</text>
</comment>
<proteinExistence type="predicted"/>
<dbReference type="AlphaFoldDB" id="A0AAW1U193"/>
<dbReference type="Proteomes" id="UP001431783">
    <property type="component" value="Unassembled WGS sequence"/>
</dbReference>
<dbReference type="EMBL" id="JARQZJ010000031">
    <property type="protein sequence ID" value="KAK9874127.1"/>
    <property type="molecule type" value="Genomic_DNA"/>
</dbReference>
<keyword evidence="2" id="KW-1185">Reference proteome</keyword>
<protein>
    <submittedName>
        <fullName evidence="1">Uncharacterized protein</fullName>
    </submittedName>
</protein>
<organism evidence="1 2">
    <name type="scientific">Henosepilachna vigintioctopunctata</name>
    <dbReference type="NCBI Taxonomy" id="420089"/>
    <lineage>
        <taxon>Eukaryota</taxon>
        <taxon>Metazoa</taxon>
        <taxon>Ecdysozoa</taxon>
        <taxon>Arthropoda</taxon>
        <taxon>Hexapoda</taxon>
        <taxon>Insecta</taxon>
        <taxon>Pterygota</taxon>
        <taxon>Neoptera</taxon>
        <taxon>Endopterygota</taxon>
        <taxon>Coleoptera</taxon>
        <taxon>Polyphaga</taxon>
        <taxon>Cucujiformia</taxon>
        <taxon>Coccinelloidea</taxon>
        <taxon>Coccinellidae</taxon>
        <taxon>Epilachninae</taxon>
        <taxon>Epilachnini</taxon>
        <taxon>Henosepilachna</taxon>
    </lineage>
</organism>
<gene>
    <name evidence="1" type="ORF">WA026_002481</name>
</gene>
<accession>A0AAW1U193</accession>
<name>A0AAW1U193_9CUCU</name>
<evidence type="ECO:0000313" key="1">
    <source>
        <dbReference type="EMBL" id="KAK9874127.1"/>
    </source>
</evidence>
<evidence type="ECO:0000313" key="2">
    <source>
        <dbReference type="Proteomes" id="UP001431783"/>
    </source>
</evidence>
<sequence length="128" mass="14188">MDVILKAVHGIVQPIINATSLAKSQLRVPRTADGKAGRKYLRLFSGIGFMEDTVSVPDGERVTIAGDMSEINTHKKRVTSSDCPPELTGETCAENASIDRLRTGERKLERRFHHESKTLQQILGVFIE</sequence>